<proteinExistence type="predicted"/>
<name>A0ABR7HHD4_9FIRM</name>
<organism evidence="1 2">
    <name type="scientific">Hungatella hominis</name>
    <dbReference type="NCBI Taxonomy" id="2763050"/>
    <lineage>
        <taxon>Bacteria</taxon>
        <taxon>Bacillati</taxon>
        <taxon>Bacillota</taxon>
        <taxon>Clostridia</taxon>
        <taxon>Lachnospirales</taxon>
        <taxon>Lachnospiraceae</taxon>
        <taxon>Hungatella</taxon>
    </lineage>
</organism>
<sequence>MVKVVVPELVGYFVQGTEIPEPEYNCTCGMGVAEEYKCCPYCGAELAWKRVAEPSKKLGVGGKKCIEKKVGWKGIT</sequence>
<reference evidence="1 2" key="1">
    <citation type="submission" date="2020-08" db="EMBL/GenBank/DDBJ databases">
        <title>Genome public.</title>
        <authorList>
            <person name="Liu C."/>
            <person name="Sun Q."/>
        </authorList>
    </citation>
    <scope>NUCLEOTIDE SEQUENCE [LARGE SCALE GENOMIC DNA]</scope>
    <source>
        <strain evidence="1 2">NSJ-66</strain>
    </source>
</reference>
<evidence type="ECO:0008006" key="3">
    <source>
        <dbReference type="Google" id="ProtNLM"/>
    </source>
</evidence>
<gene>
    <name evidence="1" type="ORF">H8S75_32200</name>
</gene>
<dbReference type="Proteomes" id="UP000634672">
    <property type="component" value="Unassembled WGS sequence"/>
</dbReference>
<evidence type="ECO:0000313" key="1">
    <source>
        <dbReference type="EMBL" id="MBC5712562.1"/>
    </source>
</evidence>
<evidence type="ECO:0000313" key="2">
    <source>
        <dbReference type="Proteomes" id="UP000634672"/>
    </source>
</evidence>
<dbReference type="RefSeq" id="WP_187024954.1">
    <property type="nucleotide sequence ID" value="NZ_JACOPB010000054.1"/>
</dbReference>
<keyword evidence="2" id="KW-1185">Reference proteome</keyword>
<protein>
    <recommendedName>
        <fullName evidence="3">Zinc ribbon domain-containing protein</fullName>
    </recommendedName>
</protein>
<comment type="caution">
    <text evidence="1">The sequence shown here is derived from an EMBL/GenBank/DDBJ whole genome shotgun (WGS) entry which is preliminary data.</text>
</comment>
<dbReference type="EMBL" id="JACOPB010000054">
    <property type="protein sequence ID" value="MBC5712562.1"/>
    <property type="molecule type" value="Genomic_DNA"/>
</dbReference>
<accession>A0ABR7HHD4</accession>